<sequence>MYYPKISSTCKIPKYKQILQAIIDDVEKGVLKKDQRLPSINDLSAELWIGRDTVERAYRELKGQGIITSIQGKGNFIAGTGAKRLKILLVFNKLSSYKKIIYYSFLKTLGDKATLDLHIHHYDVQVFKDIIEKNLGKYNYYVIMPHFSYDADQNEYKRILRSIPGEELVLLDKDLPSLNSKYLAVYQDFEKDIFNALQSALDLLNKYQKLTLIFPVDGQYPIEILNGFRYFCLCYNKNFSILNNLAEEVPHTGTVYITIEESDLGDLFKKLKQLNFTPGKEVGIISFNDTALKEVLSVTIITTDFEAMGQTAANLLLNRKQIKVKNSFYMIRRTSL</sequence>
<dbReference type="InterPro" id="IPR000524">
    <property type="entry name" value="Tscrpt_reg_HTH_GntR"/>
</dbReference>
<dbReference type="OrthoDB" id="742238at2"/>
<dbReference type="RefSeq" id="WP_115567216.1">
    <property type="nucleotide sequence ID" value="NZ_QRGR01000023.1"/>
</dbReference>
<dbReference type="InterPro" id="IPR028082">
    <property type="entry name" value="Peripla_BP_I"/>
</dbReference>
<proteinExistence type="predicted"/>
<name>A0A3D8L838_9BACT</name>
<protein>
    <submittedName>
        <fullName evidence="5">GntR family transcriptional regulator</fullName>
    </submittedName>
</protein>
<dbReference type="SUPFAM" id="SSF46785">
    <property type="entry name" value="Winged helix' DNA-binding domain"/>
    <property type="match status" value="1"/>
</dbReference>
<dbReference type="InterPro" id="IPR036390">
    <property type="entry name" value="WH_DNA-bd_sf"/>
</dbReference>
<evidence type="ECO:0000313" key="5">
    <source>
        <dbReference type="EMBL" id="RDV13493.1"/>
    </source>
</evidence>
<dbReference type="EMBL" id="QRGR01000023">
    <property type="protein sequence ID" value="RDV13493.1"/>
    <property type="molecule type" value="Genomic_DNA"/>
</dbReference>
<dbReference type="Gene3D" id="3.40.50.2300">
    <property type="match status" value="2"/>
</dbReference>
<evidence type="ECO:0000256" key="3">
    <source>
        <dbReference type="ARBA" id="ARBA00023163"/>
    </source>
</evidence>
<feature type="domain" description="HTH gntR-type" evidence="4">
    <location>
        <begin position="12"/>
        <end position="80"/>
    </location>
</feature>
<dbReference type="Pfam" id="PF00392">
    <property type="entry name" value="GntR"/>
    <property type="match status" value="1"/>
</dbReference>
<keyword evidence="3" id="KW-0804">Transcription</keyword>
<dbReference type="Gene3D" id="1.10.10.10">
    <property type="entry name" value="Winged helix-like DNA-binding domain superfamily/Winged helix DNA-binding domain"/>
    <property type="match status" value="1"/>
</dbReference>
<evidence type="ECO:0000256" key="2">
    <source>
        <dbReference type="ARBA" id="ARBA00023125"/>
    </source>
</evidence>
<dbReference type="SMART" id="SM00345">
    <property type="entry name" value="HTH_GNTR"/>
    <property type="match status" value="1"/>
</dbReference>
<dbReference type="AlphaFoldDB" id="A0A3D8L838"/>
<dbReference type="SUPFAM" id="SSF53822">
    <property type="entry name" value="Periplasmic binding protein-like I"/>
    <property type="match status" value="1"/>
</dbReference>
<evidence type="ECO:0000259" key="4">
    <source>
        <dbReference type="PROSITE" id="PS50949"/>
    </source>
</evidence>
<dbReference type="InterPro" id="IPR036388">
    <property type="entry name" value="WH-like_DNA-bd_sf"/>
</dbReference>
<keyword evidence="2" id="KW-0238">DNA-binding</keyword>
<accession>A0A3D8L838</accession>
<dbReference type="PANTHER" id="PTHR38445:SF10">
    <property type="entry name" value="GNTR-FAMILY TRANSCRIPTIONAL REGULATOR"/>
    <property type="match status" value="1"/>
</dbReference>
<dbReference type="PROSITE" id="PS50949">
    <property type="entry name" value="HTH_GNTR"/>
    <property type="match status" value="1"/>
</dbReference>
<keyword evidence="6" id="KW-1185">Reference proteome</keyword>
<comment type="caution">
    <text evidence="5">The sequence shown here is derived from an EMBL/GenBank/DDBJ whole genome shotgun (WGS) entry which is preliminary data.</text>
</comment>
<dbReference type="Proteomes" id="UP000256708">
    <property type="component" value="Unassembled WGS sequence"/>
</dbReference>
<gene>
    <name evidence="5" type="ORF">DXT99_19270</name>
</gene>
<organism evidence="5 6">
    <name type="scientific">Pontibacter diazotrophicus</name>
    <dbReference type="NCBI Taxonomy" id="1400979"/>
    <lineage>
        <taxon>Bacteria</taxon>
        <taxon>Pseudomonadati</taxon>
        <taxon>Bacteroidota</taxon>
        <taxon>Cytophagia</taxon>
        <taxon>Cytophagales</taxon>
        <taxon>Hymenobacteraceae</taxon>
        <taxon>Pontibacter</taxon>
    </lineage>
</organism>
<dbReference type="GO" id="GO:0003677">
    <property type="term" value="F:DNA binding"/>
    <property type="evidence" value="ECO:0007669"/>
    <property type="project" value="UniProtKB-KW"/>
</dbReference>
<dbReference type="CDD" id="cd07377">
    <property type="entry name" value="WHTH_GntR"/>
    <property type="match status" value="1"/>
</dbReference>
<evidence type="ECO:0000256" key="1">
    <source>
        <dbReference type="ARBA" id="ARBA00023015"/>
    </source>
</evidence>
<keyword evidence="1" id="KW-0805">Transcription regulation</keyword>
<reference evidence="6" key="1">
    <citation type="submission" date="2018-08" db="EMBL/GenBank/DDBJ databases">
        <authorList>
            <person name="Liu Z.-W."/>
            <person name="Du Z.-J."/>
        </authorList>
    </citation>
    <scope>NUCLEOTIDE SEQUENCE [LARGE SCALE GENOMIC DNA]</scope>
    <source>
        <strain evidence="6">H4X</strain>
    </source>
</reference>
<evidence type="ECO:0000313" key="6">
    <source>
        <dbReference type="Proteomes" id="UP000256708"/>
    </source>
</evidence>
<dbReference type="PANTHER" id="PTHR38445">
    <property type="entry name" value="HTH-TYPE TRANSCRIPTIONAL REPRESSOR YTRA"/>
    <property type="match status" value="1"/>
</dbReference>
<dbReference type="GO" id="GO:0003700">
    <property type="term" value="F:DNA-binding transcription factor activity"/>
    <property type="evidence" value="ECO:0007669"/>
    <property type="project" value="InterPro"/>
</dbReference>